<evidence type="ECO:0000313" key="3">
    <source>
        <dbReference type="Proteomes" id="UP001500016"/>
    </source>
</evidence>
<keyword evidence="1" id="KW-0472">Membrane</keyword>
<dbReference type="NCBIfam" id="NF047320">
    <property type="entry name" value="morpho_MmpB"/>
    <property type="match status" value="1"/>
</dbReference>
<reference evidence="2 3" key="1">
    <citation type="journal article" date="2019" name="Int. J. Syst. Evol. Microbiol.">
        <title>The Global Catalogue of Microorganisms (GCM) 10K type strain sequencing project: providing services to taxonomists for standard genome sequencing and annotation.</title>
        <authorList>
            <consortium name="The Broad Institute Genomics Platform"/>
            <consortium name="The Broad Institute Genome Sequencing Center for Infectious Disease"/>
            <person name="Wu L."/>
            <person name="Ma J."/>
        </authorList>
    </citation>
    <scope>NUCLEOTIDE SEQUENCE [LARGE SCALE GENOMIC DNA]</scope>
    <source>
        <strain evidence="2 3">JCM 15478</strain>
    </source>
</reference>
<proteinExistence type="predicted"/>
<dbReference type="EMBL" id="BAAAPE010000007">
    <property type="protein sequence ID" value="GAA2074297.1"/>
    <property type="molecule type" value="Genomic_DNA"/>
</dbReference>
<keyword evidence="1" id="KW-1133">Transmembrane helix</keyword>
<keyword evidence="3" id="KW-1185">Reference proteome</keyword>
<keyword evidence="1" id="KW-0812">Transmembrane</keyword>
<dbReference type="Pfam" id="PF26627">
    <property type="entry name" value="MmpB"/>
    <property type="match status" value="1"/>
</dbReference>
<evidence type="ECO:0000256" key="1">
    <source>
        <dbReference type="SAM" id="Phobius"/>
    </source>
</evidence>
<dbReference type="InterPro" id="IPR058070">
    <property type="entry name" value="MmpB-like"/>
</dbReference>
<protein>
    <submittedName>
        <fullName evidence="2">Uncharacterized protein</fullName>
    </submittedName>
</protein>
<dbReference type="Proteomes" id="UP001500016">
    <property type="component" value="Unassembled WGS sequence"/>
</dbReference>
<comment type="caution">
    <text evidence="2">The sequence shown here is derived from an EMBL/GenBank/DDBJ whole genome shotgun (WGS) entry which is preliminary data.</text>
</comment>
<name>A0ABN2VVU1_9ACTN</name>
<dbReference type="RefSeq" id="WP_344527715.1">
    <property type="nucleotide sequence ID" value="NZ_BAAAPE010000007.1"/>
</dbReference>
<feature type="transmembrane region" description="Helical" evidence="1">
    <location>
        <begin position="24"/>
        <end position="42"/>
    </location>
</feature>
<accession>A0ABN2VVU1</accession>
<gene>
    <name evidence="2" type="ORF">GCM10009801_28150</name>
</gene>
<sequence length="44" mass="5120">MLWSDPRDEPDEETRAARTKLERLYWVLPVVVAVVMLLLHASNV</sequence>
<evidence type="ECO:0000313" key="2">
    <source>
        <dbReference type="EMBL" id="GAA2074297.1"/>
    </source>
</evidence>
<organism evidence="2 3">
    <name type="scientific">Streptomyces albiaxialis</name>
    <dbReference type="NCBI Taxonomy" id="329523"/>
    <lineage>
        <taxon>Bacteria</taxon>
        <taxon>Bacillati</taxon>
        <taxon>Actinomycetota</taxon>
        <taxon>Actinomycetes</taxon>
        <taxon>Kitasatosporales</taxon>
        <taxon>Streptomycetaceae</taxon>
        <taxon>Streptomyces</taxon>
    </lineage>
</organism>